<dbReference type="InterPro" id="IPR038717">
    <property type="entry name" value="Tc1-like_DDE_dom"/>
</dbReference>
<evidence type="ECO:0008006" key="5">
    <source>
        <dbReference type="Google" id="ProtNLM"/>
    </source>
</evidence>
<dbReference type="Proteomes" id="UP001215151">
    <property type="component" value="Unassembled WGS sequence"/>
</dbReference>
<accession>A0AAD7THQ5</accession>
<dbReference type="SUPFAM" id="SSF46689">
    <property type="entry name" value="Homeodomain-like"/>
    <property type="match status" value="1"/>
</dbReference>
<dbReference type="Pfam" id="PF13592">
    <property type="entry name" value="HTH_33"/>
    <property type="match status" value="1"/>
</dbReference>
<proteinExistence type="predicted"/>
<dbReference type="InterPro" id="IPR009057">
    <property type="entry name" value="Homeodomain-like_sf"/>
</dbReference>
<dbReference type="EMBL" id="JAPEVG010000538">
    <property type="protein sequence ID" value="KAJ8457648.1"/>
    <property type="molecule type" value="Genomic_DNA"/>
</dbReference>
<dbReference type="PANTHER" id="PTHR46564:SF1">
    <property type="entry name" value="TRANSPOSASE"/>
    <property type="match status" value="1"/>
</dbReference>
<protein>
    <recommendedName>
        <fullName evidence="5">Transposase</fullName>
    </recommendedName>
</protein>
<dbReference type="InterPro" id="IPR036397">
    <property type="entry name" value="RNaseH_sf"/>
</dbReference>
<evidence type="ECO:0000313" key="3">
    <source>
        <dbReference type="EMBL" id="KAJ8457648.1"/>
    </source>
</evidence>
<reference evidence="3" key="1">
    <citation type="submission" date="2022-11" db="EMBL/GenBank/DDBJ databases">
        <title>Genome Sequence of Cubamyces cubensis.</title>
        <authorList>
            <person name="Buettner E."/>
        </authorList>
    </citation>
    <scope>NUCLEOTIDE SEQUENCE</scope>
    <source>
        <strain evidence="3">MPL-01</strain>
    </source>
</reference>
<dbReference type="InterPro" id="IPR025959">
    <property type="entry name" value="Winged_HTH_dom"/>
</dbReference>
<sequence>MVNRRISRDLKERAVALTTIGHHPVAVADILGVSGDSVKRWGRNLAAHGVVQRKSPLHGRKRILSTRILEDIQDLLRSSPALYLDEIARWVAITYGQQVSVKTIHRSLKDLGYSVKRLRKTAAQRDELTRAQWKADILSRFRADQLVFADESSKDNRTSERRYGRAPLGERASEVLSFRRGIRYSILPALSVDGILTVRVVRGSVDGSAFYDWVISELLPKMNPYPGPNSVLIVDNCRTHKSNAVRDAVEAAGSEGCLYIFLPPYSPDWNPIEEAFSCLKYHLRRDQPDWEDTGRAPEIVLMEACMTAVTPEKARGWYAHSGYLTR</sequence>
<evidence type="ECO:0000313" key="4">
    <source>
        <dbReference type="Proteomes" id="UP001215151"/>
    </source>
</evidence>
<dbReference type="NCBIfam" id="NF033545">
    <property type="entry name" value="transpos_IS630"/>
    <property type="match status" value="1"/>
</dbReference>
<dbReference type="InterPro" id="IPR047655">
    <property type="entry name" value="Transpos_IS630-like"/>
</dbReference>
<dbReference type="PANTHER" id="PTHR46564">
    <property type="entry name" value="TRANSPOSASE"/>
    <property type="match status" value="1"/>
</dbReference>
<dbReference type="Gene3D" id="3.30.420.10">
    <property type="entry name" value="Ribonuclease H-like superfamily/Ribonuclease H"/>
    <property type="match status" value="1"/>
</dbReference>
<feature type="domain" description="Tc1-like transposase DDE" evidence="1">
    <location>
        <begin position="145"/>
        <end position="285"/>
    </location>
</feature>
<evidence type="ECO:0000259" key="1">
    <source>
        <dbReference type="Pfam" id="PF13358"/>
    </source>
</evidence>
<evidence type="ECO:0000259" key="2">
    <source>
        <dbReference type="Pfam" id="PF13592"/>
    </source>
</evidence>
<organism evidence="3 4">
    <name type="scientific">Trametes cubensis</name>
    <dbReference type="NCBI Taxonomy" id="1111947"/>
    <lineage>
        <taxon>Eukaryota</taxon>
        <taxon>Fungi</taxon>
        <taxon>Dikarya</taxon>
        <taxon>Basidiomycota</taxon>
        <taxon>Agaricomycotina</taxon>
        <taxon>Agaricomycetes</taxon>
        <taxon>Polyporales</taxon>
        <taxon>Polyporaceae</taxon>
        <taxon>Trametes</taxon>
    </lineage>
</organism>
<keyword evidence="4" id="KW-1185">Reference proteome</keyword>
<name>A0AAD7THQ5_9APHY</name>
<dbReference type="GO" id="GO:0003676">
    <property type="term" value="F:nucleic acid binding"/>
    <property type="evidence" value="ECO:0007669"/>
    <property type="project" value="InterPro"/>
</dbReference>
<comment type="caution">
    <text evidence="3">The sequence shown here is derived from an EMBL/GenBank/DDBJ whole genome shotgun (WGS) entry which is preliminary data.</text>
</comment>
<gene>
    <name evidence="3" type="ORF">ONZ51_g11397</name>
</gene>
<feature type="domain" description="Winged helix-turn helix" evidence="2">
    <location>
        <begin position="84"/>
        <end position="136"/>
    </location>
</feature>
<dbReference type="AlphaFoldDB" id="A0AAD7THQ5"/>
<dbReference type="Pfam" id="PF13358">
    <property type="entry name" value="DDE_3"/>
    <property type="match status" value="1"/>
</dbReference>